<keyword evidence="2" id="KW-0378">Hydrolase</keyword>
<dbReference type="EMBL" id="JBHRZH010000005">
    <property type="protein sequence ID" value="MFC3760348.1"/>
    <property type="molecule type" value="Genomic_DNA"/>
</dbReference>
<dbReference type="InterPro" id="IPR031705">
    <property type="entry name" value="Glyco_hydro_36_C"/>
</dbReference>
<dbReference type="Pfam" id="PF16874">
    <property type="entry name" value="Glyco_hydro_36C"/>
    <property type="match status" value="1"/>
</dbReference>
<dbReference type="RefSeq" id="WP_205122600.1">
    <property type="nucleotide sequence ID" value="NZ_JAFBCM010000001.1"/>
</dbReference>
<evidence type="ECO:0000313" key="2">
    <source>
        <dbReference type="EMBL" id="MFC3760348.1"/>
    </source>
</evidence>
<keyword evidence="3" id="KW-1185">Reference proteome</keyword>
<evidence type="ECO:0000313" key="3">
    <source>
        <dbReference type="Proteomes" id="UP001595699"/>
    </source>
</evidence>
<organism evidence="2 3">
    <name type="scientific">Tenggerimyces flavus</name>
    <dbReference type="NCBI Taxonomy" id="1708749"/>
    <lineage>
        <taxon>Bacteria</taxon>
        <taxon>Bacillati</taxon>
        <taxon>Actinomycetota</taxon>
        <taxon>Actinomycetes</taxon>
        <taxon>Propionibacteriales</taxon>
        <taxon>Nocardioidaceae</taxon>
        <taxon>Tenggerimyces</taxon>
    </lineage>
</organism>
<dbReference type="InterPro" id="IPR013785">
    <property type="entry name" value="Aldolase_TIM"/>
</dbReference>
<protein>
    <submittedName>
        <fullName evidence="2">Glycoside hydrolase family 36 protein</fullName>
        <ecNumber evidence="2">3.2.1.-</ecNumber>
    </submittedName>
</protein>
<dbReference type="InterPro" id="IPR002252">
    <property type="entry name" value="Glyco_hydro_36"/>
</dbReference>
<evidence type="ECO:0000259" key="1">
    <source>
        <dbReference type="Pfam" id="PF16874"/>
    </source>
</evidence>
<dbReference type="CDD" id="cd14791">
    <property type="entry name" value="GH36"/>
    <property type="match status" value="1"/>
</dbReference>
<keyword evidence="2" id="KW-0326">Glycosidase</keyword>
<gene>
    <name evidence="2" type="ORF">ACFOUW_05830</name>
</gene>
<feature type="domain" description="Glycosyl hydrolase family 36 C-terminal" evidence="1">
    <location>
        <begin position="576"/>
        <end position="648"/>
    </location>
</feature>
<sequence>MGFEWDAEGGRLRLSAPLIEAEWVAVAAGELLMVRLHDVRTGLSWVDTTPVATVPFADVAVDGSQVSVAIRAAGLPILARWTVQAFAEHATVRQFVTLTASEPTTVARLPVLAASFGTAANSLEAHCGLDRRPYRGAGRGRADWYTWRSVPLGPGVVDAVRSGHRREATWLGLSLPGGGPGIYVGWESNAQATCEFGDLTGDGRVGVDCALAPSYQLSAGATLTGPAGFVGVAHGDLDELSYRCHRFVDDVLARKVSDERFPYVEFNSWGYGADIDADGMRQCLDVCSRLGVELFVVDFGWEDPDWKPLPDRFPKGLAPLAREAHDRGLLFGIHLSFGNVSSLSRMYAEHPEWAHGPGQWAYRREGEVYGLTLGNPETREWIVRKLVEVIDENGVDYFLTDHFLWGELPNTYDLHATNDYVTVAEGFDLVLARVAQLRPDVVMEHCDDGLALPTFQMVRQNMTSIGVDAPGALWERVNKYRISRVLPPRYLDSYAPDQPMGDWELRSHMFGGPLILMTPIHALAESSAEWDVLRRNIALYKSVRHRVLRGKVLHLLEPQLDQRVGDGWDGWDAVGSYDEVSDSAVVFVHKLGSLATRRIPLHGLRPSTLYRVSLVDAGSSSVVSGADLHRDGLTLRLDGDRVSEVVLLEPEA</sequence>
<dbReference type="Proteomes" id="UP001595699">
    <property type="component" value="Unassembled WGS sequence"/>
</dbReference>
<name>A0ABV7Y5L7_9ACTN</name>
<dbReference type="EC" id="3.2.1.-" evidence="2"/>
<accession>A0ABV7Y5L7</accession>
<dbReference type="Pfam" id="PF02065">
    <property type="entry name" value="Melibiase"/>
    <property type="match status" value="1"/>
</dbReference>
<comment type="caution">
    <text evidence="2">The sequence shown here is derived from an EMBL/GenBank/DDBJ whole genome shotgun (WGS) entry which is preliminary data.</text>
</comment>
<reference evidence="3" key="1">
    <citation type="journal article" date="2019" name="Int. J. Syst. Evol. Microbiol.">
        <title>The Global Catalogue of Microorganisms (GCM) 10K type strain sequencing project: providing services to taxonomists for standard genome sequencing and annotation.</title>
        <authorList>
            <consortium name="The Broad Institute Genomics Platform"/>
            <consortium name="The Broad Institute Genome Sequencing Center for Infectious Disease"/>
            <person name="Wu L."/>
            <person name="Ma J."/>
        </authorList>
    </citation>
    <scope>NUCLEOTIDE SEQUENCE [LARGE SCALE GENOMIC DNA]</scope>
    <source>
        <strain evidence="3">CGMCC 4.7241</strain>
    </source>
</reference>
<dbReference type="Gene3D" id="3.20.20.70">
    <property type="entry name" value="Aldolase class I"/>
    <property type="match status" value="1"/>
</dbReference>
<dbReference type="GO" id="GO:0016798">
    <property type="term" value="F:hydrolase activity, acting on glycosyl bonds"/>
    <property type="evidence" value="ECO:0007669"/>
    <property type="project" value="UniProtKB-KW"/>
</dbReference>
<proteinExistence type="predicted"/>
<dbReference type="InterPro" id="IPR017853">
    <property type="entry name" value="GH"/>
</dbReference>
<dbReference type="SUPFAM" id="SSF51445">
    <property type="entry name" value="(Trans)glycosidases"/>
    <property type="match status" value="1"/>
</dbReference>